<reference evidence="1 2" key="1">
    <citation type="submission" date="2017-02" db="EMBL/GenBank/DDBJ databases">
        <authorList>
            <person name="Peterson S.W."/>
        </authorList>
    </citation>
    <scope>NUCLEOTIDE SEQUENCE [LARGE SCALE GENOMIC DNA]</scope>
    <source>
        <strain evidence="1 2">SRS1_H2-8</strain>
    </source>
</reference>
<dbReference type="PANTHER" id="PTHR43245">
    <property type="entry name" value="BIFUNCTIONAL POLYMYXIN RESISTANCE PROTEIN ARNA"/>
    <property type="match status" value="1"/>
</dbReference>
<gene>
    <name evidence="1" type="ORF">SRS1_10238</name>
</gene>
<dbReference type="AlphaFoldDB" id="A0A2N8U949"/>
<dbReference type="PANTHER" id="PTHR43245:SF11">
    <property type="entry name" value="LD23561P"/>
    <property type="match status" value="1"/>
</dbReference>
<organism evidence="1 2">
    <name type="scientific">Sporisorium reilianum f. sp. reilianum</name>
    <dbReference type="NCBI Taxonomy" id="72559"/>
    <lineage>
        <taxon>Eukaryota</taxon>
        <taxon>Fungi</taxon>
        <taxon>Dikarya</taxon>
        <taxon>Basidiomycota</taxon>
        <taxon>Ustilaginomycotina</taxon>
        <taxon>Ustilaginomycetes</taxon>
        <taxon>Ustilaginales</taxon>
        <taxon>Ustilaginaceae</taxon>
        <taxon>Sporisorium</taxon>
    </lineage>
</organism>
<name>A0A2N8U949_9BASI</name>
<dbReference type="EMBL" id="LT795055">
    <property type="protein sequence ID" value="SJX61249.1"/>
    <property type="molecule type" value="Genomic_DNA"/>
</dbReference>
<dbReference type="Gene3D" id="3.40.50.720">
    <property type="entry name" value="NAD(P)-binding Rossmann-like Domain"/>
    <property type="match status" value="1"/>
</dbReference>
<evidence type="ECO:0000313" key="1">
    <source>
        <dbReference type="EMBL" id="SJX61249.1"/>
    </source>
</evidence>
<evidence type="ECO:0000313" key="2">
    <source>
        <dbReference type="Proteomes" id="UP000239563"/>
    </source>
</evidence>
<dbReference type="SUPFAM" id="SSF51735">
    <property type="entry name" value="NAD(P)-binding Rossmann-fold domains"/>
    <property type="match status" value="1"/>
</dbReference>
<sequence>MSQALPAEVSVLILGGTAHLSRPLLKWLLDERADVQIKHVRLADKYLVSNGTSTTYVDPDTWTALKDPRVEYRQVNLNIATNLSKVYDHPQGGSYDVVFDFTGEGIDHQHVPEELLLERTAKLARSIASESLRRGVKAHVRETFAFLTVEANAPAVKESDVIKPSSARAYWWYEAERAAASVDHLPLAIMRSAEVVGPFISSGSILSRYGLGTLYKRLGEPLKLLWGPELRIHTIHIDDWCPAAWQVVRWVASRSRSEADQLAGENLPPVRIKDKVQDSLREKVGSECCPRTQTPRAPVFNLVDDTNLTQGKLLSMTGEAFQVETGFVNALVNAYARLNLAGVAEDINEKHMNAINEIIKETGIQTCPVKGWLETELLANRSLAFDNAKIKRVLGWSPKIQIDRKCLDEILDKLRALNQFPDP</sequence>
<dbReference type="Proteomes" id="UP000239563">
    <property type="component" value="Chromosome II"/>
</dbReference>
<dbReference type="InterPro" id="IPR050177">
    <property type="entry name" value="Lipid_A_modif_metabolic_enz"/>
</dbReference>
<dbReference type="InterPro" id="IPR036291">
    <property type="entry name" value="NAD(P)-bd_dom_sf"/>
</dbReference>
<protein>
    <recommendedName>
        <fullName evidence="3">NAD-dependent epimerase/dehydratase domain-containing protein</fullName>
    </recommendedName>
</protein>
<proteinExistence type="predicted"/>
<evidence type="ECO:0008006" key="3">
    <source>
        <dbReference type="Google" id="ProtNLM"/>
    </source>
</evidence>
<accession>A0A2N8U949</accession>